<reference evidence="3 4" key="1">
    <citation type="submission" date="2016-04" db="EMBL/GenBank/DDBJ databases">
        <title>A degradative enzymes factory behind the ericoid mycorrhizal symbiosis.</title>
        <authorList>
            <consortium name="DOE Joint Genome Institute"/>
            <person name="Martino E."/>
            <person name="Morin E."/>
            <person name="Grelet G."/>
            <person name="Kuo A."/>
            <person name="Kohler A."/>
            <person name="Daghino S."/>
            <person name="Barry K."/>
            <person name="Choi C."/>
            <person name="Cichocki N."/>
            <person name="Clum A."/>
            <person name="Copeland A."/>
            <person name="Hainaut M."/>
            <person name="Haridas S."/>
            <person name="Labutti K."/>
            <person name="Lindquist E."/>
            <person name="Lipzen A."/>
            <person name="Khouja H.-R."/>
            <person name="Murat C."/>
            <person name="Ohm R."/>
            <person name="Olson A."/>
            <person name="Spatafora J."/>
            <person name="Veneault-Fourrey C."/>
            <person name="Henrissat B."/>
            <person name="Grigoriev I."/>
            <person name="Martin F."/>
            <person name="Perotto S."/>
        </authorList>
    </citation>
    <scope>NUCLEOTIDE SEQUENCE [LARGE SCALE GENOMIC DNA]</scope>
    <source>
        <strain evidence="3 4">F</strain>
    </source>
</reference>
<gene>
    <name evidence="3" type="ORF">L207DRAFT_434827</name>
</gene>
<dbReference type="OrthoDB" id="3366093at2759"/>
<feature type="compositionally biased region" description="Polar residues" evidence="1">
    <location>
        <begin position="253"/>
        <end position="279"/>
    </location>
</feature>
<dbReference type="PANTHER" id="PTHR35778">
    <property type="entry name" value="SIGNALING MUCIN HKR1-RELATED"/>
    <property type="match status" value="1"/>
</dbReference>
<sequence length="291" mass="29555">SSLAPGETPSSAPTSMPSNIPKVITNPNGTISQPEDTMLVQIGFDCSLNYPFVVGSGQTAAQIFAWLRPGLEDGLDLSSNEVVIHTLTPLPVTGCVATVAMTFIPSNMFSSLKLGLSIPTSPLYNNNDSSIADLMNKINPAIPLLPGQTADGGSTGTGSAAAASSTVATSGNGLDSTNGQNQSPKAAGATAGIALLAIGGSAAYGAAMFLVARRYKKKKSTHRRSSSIVGPEMRYSGSPAALMGGAGAFMSGGRTSPGNDRNSRGSGRTGNSARTQQISAPMMAENSLGWN</sequence>
<feature type="compositionally biased region" description="Low complexity" evidence="1">
    <location>
        <begin position="149"/>
        <end position="171"/>
    </location>
</feature>
<keyword evidence="4" id="KW-1185">Reference proteome</keyword>
<evidence type="ECO:0000256" key="2">
    <source>
        <dbReference type="SAM" id="Phobius"/>
    </source>
</evidence>
<keyword evidence="2" id="KW-0472">Membrane</keyword>
<dbReference type="PANTHER" id="PTHR35778:SF1">
    <property type="entry name" value="SIGNALING MUCIN HKR1-RELATED"/>
    <property type="match status" value="1"/>
</dbReference>
<feature type="compositionally biased region" description="Polar residues" evidence="1">
    <location>
        <begin position="172"/>
        <end position="184"/>
    </location>
</feature>
<name>A0A2J6RCK3_HYAVF</name>
<dbReference type="GO" id="GO:0006972">
    <property type="term" value="P:hyperosmotic response"/>
    <property type="evidence" value="ECO:0007669"/>
    <property type="project" value="TreeGrafter"/>
</dbReference>
<dbReference type="GO" id="GO:0030427">
    <property type="term" value="C:site of polarized growth"/>
    <property type="evidence" value="ECO:0007669"/>
    <property type="project" value="TreeGrafter"/>
</dbReference>
<dbReference type="GO" id="GO:0005886">
    <property type="term" value="C:plasma membrane"/>
    <property type="evidence" value="ECO:0007669"/>
    <property type="project" value="InterPro"/>
</dbReference>
<feature type="region of interest" description="Disordered" evidence="1">
    <location>
        <begin position="1"/>
        <end position="22"/>
    </location>
</feature>
<dbReference type="GO" id="GO:0001402">
    <property type="term" value="P:signal transduction involved in filamentous growth"/>
    <property type="evidence" value="ECO:0007669"/>
    <property type="project" value="TreeGrafter"/>
</dbReference>
<accession>A0A2J6RCK3</accession>
<dbReference type="GO" id="GO:0009986">
    <property type="term" value="C:cell surface"/>
    <property type="evidence" value="ECO:0007669"/>
    <property type="project" value="TreeGrafter"/>
</dbReference>
<evidence type="ECO:0000256" key="1">
    <source>
        <dbReference type="SAM" id="MobiDB-lite"/>
    </source>
</evidence>
<feature type="region of interest" description="Disordered" evidence="1">
    <location>
        <begin position="149"/>
        <end position="185"/>
    </location>
</feature>
<feature type="region of interest" description="Disordered" evidence="1">
    <location>
        <begin position="247"/>
        <end position="291"/>
    </location>
</feature>
<organism evidence="3 4">
    <name type="scientific">Hyaloscypha variabilis (strain UAMH 11265 / GT02V1 / F)</name>
    <name type="common">Meliniomyces variabilis</name>
    <dbReference type="NCBI Taxonomy" id="1149755"/>
    <lineage>
        <taxon>Eukaryota</taxon>
        <taxon>Fungi</taxon>
        <taxon>Dikarya</taxon>
        <taxon>Ascomycota</taxon>
        <taxon>Pezizomycotina</taxon>
        <taxon>Leotiomycetes</taxon>
        <taxon>Helotiales</taxon>
        <taxon>Hyaloscyphaceae</taxon>
        <taxon>Hyaloscypha</taxon>
        <taxon>Hyaloscypha variabilis</taxon>
    </lineage>
</organism>
<keyword evidence="2" id="KW-0812">Transmembrane</keyword>
<evidence type="ECO:0000313" key="3">
    <source>
        <dbReference type="EMBL" id="PMD36241.1"/>
    </source>
</evidence>
<feature type="non-terminal residue" evidence="3">
    <location>
        <position position="1"/>
    </location>
</feature>
<dbReference type="Proteomes" id="UP000235786">
    <property type="component" value="Unassembled WGS sequence"/>
</dbReference>
<dbReference type="GO" id="GO:0007232">
    <property type="term" value="P:osmosensory signaling pathway via Sho1 osmosensor"/>
    <property type="evidence" value="ECO:0007669"/>
    <property type="project" value="InterPro"/>
</dbReference>
<feature type="transmembrane region" description="Helical" evidence="2">
    <location>
        <begin position="186"/>
        <end position="212"/>
    </location>
</feature>
<dbReference type="GO" id="GO:0031505">
    <property type="term" value="P:fungal-type cell wall organization"/>
    <property type="evidence" value="ECO:0007669"/>
    <property type="project" value="TreeGrafter"/>
</dbReference>
<dbReference type="GO" id="GO:0005576">
    <property type="term" value="C:extracellular region"/>
    <property type="evidence" value="ECO:0007669"/>
    <property type="project" value="TreeGrafter"/>
</dbReference>
<feature type="compositionally biased region" description="Polar residues" evidence="1">
    <location>
        <begin position="1"/>
        <end position="18"/>
    </location>
</feature>
<dbReference type="EMBL" id="KZ613951">
    <property type="protein sequence ID" value="PMD36241.1"/>
    <property type="molecule type" value="Genomic_DNA"/>
</dbReference>
<dbReference type="InterPro" id="IPR039295">
    <property type="entry name" value="MSB2"/>
</dbReference>
<keyword evidence="2" id="KW-1133">Transmembrane helix</keyword>
<dbReference type="GO" id="GO:0005034">
    <property type="term" value="F:osmosensor activity"/>
    <property type="evidence" value="ECO:0007669"/>
    <property type="project" value="InterPro"/>
</dbReference>
<dbReference type="AlphaFoldDB" id="A0A2J6RCK3"/>
<dbReference type="GO" id="GO:0030010">
    <property type="term" value="P:establishment of cell polarity"/>
    <property type="evidence" value="ECO:0007669"/>
    <property type="project" value="TreeGrafter"/>
</dbReference>
<proteinExistence type="predicted"/>
<evidence type="ECO:0000313" key="4">
    <source>
        <dbReference type="Proteomes" id="UP000235786"/>
    </source>
</evidence>
<dbReference type="STRING" id="1149755.A0A2J6RCK3"/>
<protein>
    <submittedName>
        <fullName evidence="3">Uncharacterized protein</fullName>
    </submittedName>
</protein>